<reference evidence="2 3" key="1">
    <citation type="submission" date="2020-07" db="EMBL/GenBank/DDBJ databases">
        <title>Description of Limosilactobacillus balticus sp. nov., Limosilactobacillus agrestis sp. nov., Limosilactobacillus albertensis sp. nov., Limosilactobacillus rudii sp. nov., Limosilactobacillus fastidiosus sp. nov., five novel Limosilactobacillus species isolated from the vertebrate gastrointestinal tract, and proposal of 6 subspecies of Limosilactobacillus reuteri adapted to the gastrointestinal tract of specific vertebrate hosts.</title>
        <authorList>
            <person name="Li F."/>
            <person name="Cheng C."/>
            <person name="Zheng J."/>
            <person name="Quevedo R.M."/>
            <person name="Li J."/>
            <person name="Roos S."/>
            <person name="Gaenzle M.G."/>
            <person name="Walter J."/>
        </authorList>
    </citation>
    <scope>NUCLEOTIDE SEQUENCE [LARGE SCALE GENOMIC DNA]</scope>
    <source>
        <strain evidence="2 3">WF-MO7-1</strain>
    </source>
</reference>
<gene>
    <name evidence="2" type="ORF">H5R64_07155</name>
</gene>
<evidence type="ECO:0000313" key="2">
    <source>
        <dbReference type="EMBL" id="MBB1063534.1"/>
    </source>
</evidence>
<sequence length="258" mass="30368">MTMYVITHKHFNYNNLPISYVPLLVGADFNPNPDNFLQDNSGENISSRNPSFCELTGLYWMWKNSGEKNLGLSHYRRYFSKFNNNSELFITTLFSGNVSPVPVKKLDSYLDDFDWVVVKPQVGGKGNLWEQFAHFHHEKDMKAVRNVIEELSPEYLSSFDYVMDQSSASFFNMFYTSKKELDKYASWLFPILFKVEKIIDISNYDSYQKRLFGFLGERLFNVWLYHRKAKIKTLVEYNSELVNRAWAARSIKNDILGW</sequence>
<organism evidence="2 3">
    <name type="scientific">Limosilactobacillus fastidiosus</name>
    <dbReference type="NCBI Taxonomy" id="2759855"/>
    <lineage>
        <taxon>Bacteria</taxon>
        <taxon>Bacillati</taxon>
        <taxon>Bacillota</taxon>
        <taxon>Bacilli</taxon>
        <taxon>Lactobacillales</taxon>
        <taxon>Lactobacillaceae</taxon>
        <taxon>Limosilactobacillus</taxon>
    </lineage>
</organism>
<comment type="caution">
    <text evidence="2">The sequence shown here is derived from an EMBL/GenBank/DDBJ whole genome shotgun (WGS) entry which is preliminary data.</text>
</comment>
<dbReference type="InterPro" id="IPR025536">
    <property type="entry name" value="DUF4422"/>
</dbReference>
<proteinExistence type="predicted"/>
<feature type="domain" description="DUF4422" evidence="1">
    <location>
        <begin position="3"/>
        <end position="227"/>
    </location>
</feature>
<dbReference type="Pfam" id="PF14393">
    <property type="entry name" value="DUF4422"/>
    <property type="match status" value="1"/>
</dbReference>
<dbReference type="EMBL" id="JACIUZ010000042">
    <property type="protein sequence ID" value="MBB1063534.1"/>
    <property type="molecule type" value="Genomic_DNA"/>
</dbReference>
<protein>
    <submittedName>
        <fullName evidence="2">DUF4422 domain-containing protein</fullName>
    </submittedName>
</protein>
<keyword evidence="3" id="KW-1185">Reference proteome</keyword>
<dbReference type="RefSeq" id="WP_182583158.1">
    <property type="nucleotide sequence ID" value="NZ_JACIUZ010000042.1"/>
</dbReference>
<name>A0ABR6E8L3_9LACO</name>
<accession>A0ABR6E8L3</accession>
<evidence type="ECO:0000259" key="1">
    <source>
        <dbReference type="Pfam" id="PF14393"/>
    </source>
</evidence>
<evidence type="ECO:0000313" key="3">
    <source>
        <dbReference type="Proteomes" id="UP000544052"/>
    </source>
</evidence>
<dbReference type="Proteomes" id="UP000544052">
    <property type="component" value="Unassembled WGS sequence"/>
</dbReference>